<protein>
    <submittedName>
        <fullName evidence="2">Uncharacterized protein (DUF885 family)</fullName>
    </submittedName>
</protein>
<dbReference type="PANTHER" id="PTHR33361:SF2">
    <property type="entry name" value="DUF885 DOMAIN-CONTAINING PROTEIN"/>
    <property type="match status" value="1"/>
</dbReference>
<dbReference type="EMBL" id="QICN01000002">
    <property type="protein sequence ID" value="PXV70321.1"/>
    <property type="molecule type" value="Genomic_DNA"/>
</dbReference>
<sequence>MIMTTESKIRAALAALTLTVLSLAQPLHAGDDAVAELHALFDEEWERTLRESPETATYLGDGRYNDRWDDISPDAIERRHASDRAVLARLLRIDRKALPPAEQLNHDLFRRQYERRIEGHAHAQFLIPLNQRGGVQTADEILEVLRFDNAEAYEHWLARLRALPKLIDQNITLMRMGIEEQRLHPKVVMQRIPAQIEKQIVDDPQQSPFYAPFAGFPDGVPEAERRRYAKQARRVIEREIVPAYRRLLAFFVDDYLPACPEDVGAWKQPNGAAFYDWAVRRYTTTSLTAEQIHEIGLAEVQRIRAGMEAIREQVGFDGDLKAFFEHLRSDPQFYYASGDELLTAYRALSKRVDPELPRLFGRIPRLPYGVRPIPDNIAPDTTTAYYLPGAADGTRAGWYYVNLYKPETRPKYEMEALTLHESVPGHHFQIALAQELGELPQFRKNGWGMTAFVEGWGLYAESLGEELGLYQDPYSKFGALTYEMWRAVRLVVDTGMHHKRWTRQQAIDFFMANAAKSELDIVNEIDRYIAWPGQALAYKIGQLKIRELRTRAQTGLGERFDLRAFHDRVLGNGAIPLDVLEQDIDAWIAAVQAPSE</sequence>
<dbReference type="InterPro" id="IPR010281">
    <property type="entry name" value="DUF885"/>
</dbReference>
<feature type="chain" id="PRO_5016340461" evidence="1">
    <location>
        <begin position="30"/>
        <end position="596"/>
    </location>
</feature>
<keyword evidence="1" id="KW-0732">Signal</keyword>
<accession>A0A318ECY1</accession>
<keyword evidence="3" id="KW-1185">Reference proteome</keyword>
<dbReference type="Pfam" id="PF05960">
    <property type="entry name" value="DUF885"/>
    <property type="match status" value="1"/>
</dbReference>
<dbReference type="PANTHER" id="PTHR33361">
    <property type="entry name" value="GLR0591 PROTEIN"/>
    <property type="match status" value="1"/>
</dbReference>
<evidence type="ECO:0000313" key="2">
    <source>
        <dbReference type="EMBL" id="PXV70321.1"/>
    </source>
</evidence>
<dbReference type="AlphaFoldDB" id="A0A318ECY1"/>
<organism evidence="2 3">
    <name type="scientific">Sinimarinibacterium flocculans</name>
    <dbReference type="NCBI Taxonomy" id="985250"/>
    <lineage>
        <taxon>Bacteria</taxon>
        <taxon>Pseudomonadati</taxon>
        <taxon>Pseudomonadota</taxon>
        <taxon>Gammaproteobacteria</taxon>
        <taxon>Nevskiales</taxon>
        <taxon>Nevskiaceae</taxon>
        <taxon>Sinimarinibacterium</taxon>
    </lineage>
</organism>
<dbReference type="Proteomes" id="UP000248330">
    <property type="component" value="Unassembled WGS sequence"/>
</dbReference>
<comment type="caution">
    <text evidence="2">The sequence shown here is derived from an EMBL/GenBank/DDBJ whole genome shotgun (WGS) entry which is preliminary data.</text>
</comment>
<gene>
    <name evidence="2" type="ORF">C8D93_102173</name>
</gene>
<dbReference type="RefSeq" id="WP_211307205.1">
    <property type="nucleotide sequence ID" value="NZ_CAKZQT010000038.1"/>
</dbReference>
<proteinExistence type="predicted"/>
<reference evidence="2 3" key="1">
    <citation type="submission" date="2018-04" db="EMBL/GenBank/DDBJ databases">
        <title>Genomic Encyclopedia of Type Strains, Phase IV (KMG-IV): sequencing the most valuable type-strain genomes for metagenomic binning, comparative biology and taxonomic classification.</title>
        <authorList>
            <person name="Goeker M."/>
        </authorList>
    </citation>
    <scope>NUCLEOTIDE SEQUENCE [LARGE SCALE GENOMIC DNA]</scope>
    <source>
        <strain evidence="2 3">DSM 104150</strain>
    </source>
</reference>
<evidence type="ECO:0000256" key="1">
    <source>
        <dbReference type="SAM" id="SignalP"/>
    </source>
</evidence>
<name>A0A318ECY1_9GAMM</name>
<feature type="signal peptide" evidence="1">
    <location>
        <begin position="1"/>
        <end position="29"/>
    </location>
</feature>
<evidence type="ECO:0000313" key="3">
    <source>
        <dbReference type="Proteomes" id="UP000248330"/>
    </source>
</evidence>